<dbReference type="SUPFAM" id="SSF54631">
    <property type="entry name" value="CBS-domain pair"/>
    <property type="match status" value="2"/>
</dbReference>
<dbReference type="PROSITE" id="PS51371">
    <property type="entry name" value="CBS"/>
    <property type="match status" value="4"/>
</dbReference>
<keyword evidence="6" id="KW-1185">Reference proteome</keyword>
<dbReference type="Proteomes" id="UP000011083">
    <property type="component" value="Unassembled WGS sequence"/>
</dbReference>
<dbReference type="PANTHER" id="PTHR13780">
    <property type="entry name" value="AMP-ACTIVATED PROTEIN KINASE, GAMMA REGULATORY SUBUNIT"/>
    <property type="match status" value="1"/>
</dbReference>
<proteinExistence type="predicted"/>
<evidence type="ECO:0000256" key="1">
    <source>
        <dbReference type="ARBA" id="ARBA00022737"/>
    </source>
</evidence>
<feature type="domain" description="CBS" evidence="4">
    <location>
        <begin position="8"/>
        <end position="72"/>
    </location>
</feature>
<dbReference type="VEuPathDB" id="AmoebaDB:ACA1_077280"/>
<protein>
    <submittedName>
        <fullName evidence="5">CBS domain containing protein</fullName>
    </submittedName>
</protein>
<gene>
    <name evidence="5" type="ORF">ACA1_077280</name>
</gene>
<reference evidence="5 6" key="1">
    <citation type="journal article" date="2013" name="Genome Biol.">
        <title>Genome of Acanthamoeba castellanii highlights extensive lateral gene transfer and early evolution of tyrosine kinase signaling.</title>
        <authorList>
            <person name="Clarke M."/>
            <person name="Lohan A.J."/>
            <person name="Liu B."/>
            <person name="Lagkouvardos I."/>
            <person name="Roy S."/>
            <person name="Zafar N."/>
            <person name="Bertelli C."/>
            <person name="Schilde C."/>
            <person name="Kianianmomeni A."/>
            <person name="Burglin T.R."/>
            <person name="Frech C."/>
            <person name="Turcotte B."/>
            <person name="Kopec K.O."/>
            <person name="Synnott J.M."/>
            <person name="Choo C."/>
            <person name="Paponov I."/>
            <person name="Finkler A."/>
            <person name="Soon Heng Tan C."/>
            <person name="Hutchins A.P."/>
            <person name="Weinmeier T."/>
            <person name="Rattei T."/>
            <person name="Chu J.S."/>
            <person name="Gimenez G."/>
            <person name="Irimia M."/>
            <person name="Rigden D.J."/>
            <person name="Fitzpatrick D.A."/>
            <person name="Lorenzo-Morales J."/>
            <person name="Bateman A."/>
            <person name="Chiu C.H."/>
            <person name="Tang P."/>
            <person name="Hegemann P."/>
            <person name="Fromm H."/>
            <person name="Raoult D."/>
            <person name="Greub G."/>
            <person name="Miranda-Saavedra D."/>
            <person name="Chen N."/>
            <person name="Nash P."/>
            <person name="Ginger M.L."/>
            <person name="Horn M."/>
            <person name="Schaap P."/>
            <person name="Caler L."/>
            <person name="Loftus B."/>
        </authorList>
    </citation>
    <scope>NUCLEOTIDE SEQUENCE [LARGE SCALE GENOMIC DNA]</scope>
    <source>
        <strain evidence="5 6">Neff</strain>
    </source>
</reference>
<dbReference type="Gene3D" id="3.10.580.10">
    <property type="entry name" value="CBS-domain"/>
    <property type="match status" value="2"/>
</dbReference>
<dbReference type="KEGG" id="acan:ACA1_077280"/>
<keyword evidence="1" id="KW-0677">Repeat</keyword>
<dbReference type="AlphaFoldDB" id="L8GM13"/>
<evidence type="ECO:0000256" key="3">
    <source>
        <dbReference type="PROSITE-ProRule" id="PRU00703"/>
    </source>
</evidence>
<dbReference type="GeneID" id="14914372"/>
<organism evidence="5 6">
    <name type="scientific">Acanthamoeba castellanii (strain ATCC 30010 / Neff)</name>
    <dbReference type="NCBI Taxonomy" id="1257118"/>
    <lineage>
        <taxon>Eukaryota</taxon>
        <taxon>Amoebozoa</taxon>
        <taxon>Discosea</taxon>
        <taxon>Longamoebia</taxon>
        <taxon>Centramoebida</taxon>
        <taxon>Acanthamoebidae</taxon>
        <taxon>Acanthamoeba</taxon>
    </lineage>
</organism>
<name>L8GM13_ACACF</name>
<feature type="domain" description="CBS" evidence="4">
    <location>
        <begin position="263"/>
        <end position="318"/>
    </location>
</feature>
<dbReference type="InterPro" id="IPR000644">
    <property type="entry name" value="CBS_dom"/>
</dbReference>
<dbReference type="InterPro" id="IPR050511">
    <property type="entry name" value="AMPK_gamma/SDS23_families"/>
</dbReference>
<dbReference type="STRING" id="1257118.L8GM13"/>
<dbReference type="InterPro" id="IPR046342">
    <property type="entry name" value="CBS_dom_sf"/>
</dbReference>
<dbReference type="EMBL" id="KB008074">
    <property type="protein sequence ID" value="ELR13874.1"/>
    <property type="molecule type" value="Genomic_DNA"/>
</dbReference>
<evidence type="ECO:0000313" key="5">
    <source>
        <dbReference type="EMBL" id="ELR13874.1"/>
    </source>
</evidence>
<evidence type="ECO:0000259" key="4">
    <source>
        <dbReference type="PROSITE" id="PS51371"/>
    </source>
</evidence>
<evidence type="ECO:0000256" key="2">
    <source>
        <dbReference type="ARBA" id="ARBA00023122"/>
    </source>
</evidence>
<dbReference type="OrthoDB" id="449052at2759"/>
<dbReference type="CDD" id="cd02205">
    <property type="entry name" value="CBS_pair_SF"/>
    <property type="match status" value="2"/>
</dbReference>
<accession>L8GM13</accession>
<sequence length="318" mass="35394">MNKTARELVSGQQVEWVRPDDLVDQAFQKMAKHDLTALPVVEPSTGTAPGAIKGFVDVVDLVAFLANVGTRIMTNPYGAGESRSIATDDVAILHRRSKEFRITNTVEISDYCKRNPLHKVNQNMSTKDLINFFGKSNEYIHRVAVVDDNHNLIGVLTQSMLLRCIHGDLSQMREINDLKAGSLRMTEVNKLATVPADMVAFDAFMTMHKEGLSSLAVVSGNGEIFENISATDLKGALTDFKRLLLSVRDYLAVTRAVVIGKKRAEGLVYCEREKSLVEVMNRINETRVHRLYVVDEQRKPVGVVSLTDICHSLQRVIA</sequence>
<dbReference type="Pfam" id="PF00571">
    <property type="entry name" value="CBS"/>
    <property type="match status" value="4"/>
</dbReference>
<dbReference type="SMART" id="SM00116">
    <property type="entry name" value="CBS"/>
    <property type="match status" value="4"/>
</dbReference>
<dbReference type="PANTHER" id="PTHR13780:SF36">
    <property type="entry name" value="CBS DOMAIN-CONTAINING PROTEIN"/>
    <property type="match status" value="1"/>
</dbReference>
<keyword evidence="2 3" id="KW-0129">CBS domain</keyword>
<evidence type="ECO:0000313" key="6">
    <source>
        <dbReference type="Proteomes" id="UP000011083"/>
    </source>
</evidence>
<feature type="domain" description="CBS" evidence="4">
    <location>
        <begin position="112"/>
        <end position="178"/>
    </location>
</feature>
<dbReference type="RefSeq" id="XP_004335887.1">
    <property type="nucleotide sequence ID" value="XM_004335839.1"/>
</dbReference>
<feature type="domain" description="CBS" evidence="4">
    <location>
        <begin position="185"/>
        <end position="243"/>
    </location>
</feature>